<feature type="modified residue" description="4-aspartylphosphate" evidence="1">
    <location>
        <position position="56"/>
    </location>
</feature>
<dbReference type="CDD" id="cd09008">
    <property type="entry name" value="MTAN"/>
    <property type="match status" value="1"/>
</dbReference>
<dbReference type="PANTHER" id="PTHR46832:SF1">
    <property type="entry name" value="5'-METHYLTHIOADENOSINE_S-ADENOSYLHOMOCYSTEINE NUCLEOSIDASE"/>
    <property type="match status" value="1"/>
</dbReference>
<comment type="caution">
    <text evidence="3">The sequence shown here is derived from an EMBL/GenBank/DDBJ whole genome shotgun (WGS) entry which is preliminary data.</text>
</comment>
<gene>
    <name evidence="3" type="ORF">QWY14_14460</name>
</gene>
<dbReference type="PROSITE" id="PS50110">
    <property type="entry name" value="RESPONSE_REGULATORY"/>
    <property type="match status" value="1"/>
</dbReference>
<dbReference type="InterPro" id="IPR001789">
    <property type="entry name" value="Sig_transdc_resp-reg_receiver"/>
</dbReference>
<dbReference type="InterPro" id="IPR035994">
    <property type="entry name" value="Nucleoside_phosphorylase_sf"/>
</dbReference>
<name>A0ABT8N552_9BACL</name>
<evidence type="ECO:0000256" key="1">
    <source>
        <dbReference type="PROSITE-ProRule" id="PRU00169"/>
    </source>
</evidence>
<dbReference type="EMBL" id="JAUJWV010000002">
    <property type="protein sequence ID" value="MDN7243015.1"/>
    <property type="molecule type" value="Genomic_DNA"/>
</dbReference>
<dbReference type="Gene3D" id="3.40.50.2300">
    <property type="match status" value="1"/>
</dbReference>
<dbReference type="SUPFAM" id="SSF53167">
    <property type="entry name" value="Purine and uridine phosphorylases"/>
    <property type="match status" value="1"/>
</dbReference>
<dbReference type="Pfam" id="PF01048">
    <property type="entry name" value="PNP_UDP_1"/>
    <property type="match status" value="1"/>
</dbReference>
<dbReference type="SUPFAM" id="SSF52172">
    <property type="entry name" value="CheY-like"/>
    <property type="match status" value="1"/>
</dbReference>
<accession>A0ABT8N552</accession>
<dbReference type="Gene3D" id="3.40.50.1580">
    <property type="entry name" value="Nucleoside phosphorylase domain"/>
    <property type="match status" value="1"/>
</dbReference>
<sequence>MINILIADDNPLKLKNIQERVLNVLNIPIDNITIATDIINAKRALRDKHFDLFIVDIQLPLRFQEDPKINGGLELIKDIKSSVRYKLPTNIIGFSEYEESIVDVAEEFSINLFTLIKYDNSTDEWINQLQNHIRYIIAAKISFFERQKNYDFDLAITCALDQVELKSILNLPGEWEIKNFEADSVTYYTGFFKNEKKTIRVVAASSSQMGMTAAAVLAMKMIEHFRPKYLIMCGITAGVKDNVNLGDIIIADPSWDYGSGKYTVSGDDMEFLPDPSPLRINTDVIGKIKNMCSNDALLQRIKASWPASTPSGSLQAHIGPAASGAAVLSNPQIVEDIIKHNRKLIGVEMETYGVLYAAIHSTKPRPLALSVKSVSDFADEGKNNQFQDYASYTSANFVYYLTLEYLDFD</sequence>
<protein>
    <recommendedName>
        <fullName evidence="2">Response regulatory domain-containing protein</fullName>
    </recommendedName>
</protein>
<dbReference type="RefSeq" id="WP_301724562.1">
    <property type="nucleotide sequence ID" value="NZ_JAUJWV010000002.1"/>
</dbReference>
<dbReference type="InterPro" id="IPR011006">
    <property type="entry name" value="CheY-like_superfamily"/>
</dbReference>
<dbReference type="InterPro" id="IPR000845">
    <property type="entry name" value="Nucleoside_phosphorylase_d"/>
</dbReference>
<feature type="domain" description="Response regulatory" evidence="2">
    <location>
        <begin position="3"/>
        <end position="133"/>
    </location>
</feature>
<evidence type="ECO:0000313" key="3">
    <source>
        <dbReference type="EMBL" id="MDN7243015.1"/>
    </source>
</evidence>
<keyword evidence="1" id="KW-0597">Phosphoprotein</keyword>
<organism evidence="3 4">
    <name type="scientific">Planococcus shixiaomingii</name>
    <dbReference type="NCBI Taxonomy" id="3058393"/>
    <lineage>
        <taxon>Bacteria</taxon>
        <taxon>Bacillati</taxon>
        <taxon>Bacillota</taxon>
        <taxon>Bacilli</taxon>
        <taxon>Bacillales</taxon>
        <taxon>Caryophanaceae</taxon>
        <taxon>Planococcus</taxon>
    </lineage>
</organism>
<proteinExistence type="predicted"/>
<dbReference type="Proteomes" id="UP001172055">
    <property type="component" value="Unassembled WGS sequence"/>
</dbReference>
<evidence type="ECO:0000313" key="4">
    <source>
        <dbReference type="Proteomes" id="UP001172055"/>
    </source>
</evidence>
<dbReference type="PANTHER" id="PTHR46832">
    <property type="entry name" value="5'-METHYLTHIOADENOSINE/S-ADENOSYLHOMOCYSTEINE NUCLEOSIDASE"/>
    <property type="match status" value="1"/>
</dbReference>
<keyword evidence="4" id="KW-1185">Reference proteome</keyword>
<evidence type="ECO:0000259" key="2">
    <source>
        <dbReference type="PROSITE" id="PS50110"/>
    </source>
</evidence>
<reference evidence="3 4" key="1">
    <citation type="submission" date="2023-06" db="EMBL/GenBank/DDBJ databases">
        <title>Novel species in genus Planococcus.</title>
        <authorList>
            <person name="Ning S."/>
        </authorList>
    </citation>
    <scope>NUCLEOTIDE SEQUENCE [LARGE SCALE GENOMIC DNA]</scope>
    <source>
        <strain evidence="3 4">N028</strain>
    </source>
</reference>